<evidence type="ECO:0000256" key="2">
    <source>
        <dbReference type="ARBA" id="ARBA00016807"/>
    </source>
</evidence>
<comment type="subunit">
    <text evidence="1">Self-associates forming complexes of several hundred monomers.</text>
</comment>
<evidence type="ECO:0000259" key="7">
    <source>
        <dbReference type="Pfam" id="PF13873"/>
    </source>
</evidence>
<evidence type="ECO:0000256" key="3">
    <source>
        <dbReference type="ARBA" id="ARBA00023015"/>
    </source>
</evidence>
<evidence type="ECO:0000313" key="8">
    <source>
        <dbReference type="Proteomes" id="UP001652626"/>
    </source>
</evidence>
<feature type="compositionally biased region" description="Polar residues" evidence="6">
    <location>
        <begin position="167"/>
        <end position="180"/>
    </location>
</feature>
<evidence type="ECO:0000256" key="6">
    <source>
        <dbReference type="SAM" id="MobiDB-lite"/>
    </source>
</evidence>
<proteinExistence type="predicted"/>
<comment type="function">
    <text evidence="5">Involved in transvection phenomena (= synapsis-dependent gene expression), where the synaptic pairing of chromosomes carrying genes with which zeste interacts influences the expression of these genes. Zeste binds to DNA and stimulates transcription from a nearby promoter.</text>
</comment>
<reference evidence="9" key="1">
    <citation type="submission" date="2025-08" db="UniProtKB">
        <authorList>
            <consortium name="RefSeq"/>
        </authorList>
    </citation>
    <scope>IDENTIFICATION</scope>
    <source>
        <tissue evidence="9">Whole body</tissue>
    </source>
</reference>
<keyword evidence="4" id="KW-0804">Transcription</keyword>
<dbReference type="RefSeq" id="XP_064075858.1">
    <property type="nucleotide sequence ID" value="XM_064219788.1"/>
</dbReference>
<sequence>MSRKLAPSEDQSEKLVAYLEENRWLALGHARTWHARHRSRVGWQNIANELNCDSQGCYKTWQQWAKYWIDKKSAIKRKAALIKASKTQRNDDIALSPLEERIMTLMEGGVDCEKKMENNISFPVKDLEDPCSMASDSETEEKSNEKEMEDPLLGSLWIKCEPSVQYDQQSQEDISSNRRQPPNYPVATPSITRRRPLVTRRLPQRTRNQRQSKTVGIIERLIAIEEKRAETDYMMAQTQQSVVDVMRQMSESWTRQSQALQDLVNKVTK</sequence>
<dbReference type="GeneID" id="113403200"/>
<organism evidence="8 9">
    <name type="scientific">Vanessa tameamea</name>
    <name type="common">Kamehameha butterfly</name>
    <dbReference type="NCBI Taxonomy" id="334116"/>
    <lineage>
        <taxon>Eukaryota</taxon>
        <taxon>Metazoa</taxon>
        <taxon>Ecdysozoa</taxon>
        <taxon>Arthropoda</taxon>
        <taxon>Hexapoda</taxon>
        <taxon>Insecta</taxon>
        <taxon>Pterygota</taxon>
        <taxon>Neoptera</taxon>
        <taxon>Endopterygota</taxon>
        <taxon>Lepidoptera</taxon>
        <taxon>Glossata</taxon>
        <taxon>Ditrysia</taxon>
        <taxon>Papilionoidea</taxon>
        <taxon>Nymphalidae</taxon>
        <taxon>Nymphalinae</taxon>
        <taxon>Vanessa</taxon>
    </lineage>
</organism>
<feature type="domain" description="Myb/SANT-like DNA-binding" evidence="7">
    <location>
        <begin position="5"/>
        <end position="80"/>
    </location>
</feature>
<evidence type="ECO:0000256" key="4">
    <source>
        <dbReference type="ARBA" id="ARBA00023163"/>
    </source>
</evidence>
<evidence type="ECO:0000256" key="5">
    <source>
        <dbReference type="ARBA" id="ARBA00025466"/>
    </source>
</evidence>
<gene>
    <name evidence="9" type="primary">LOC113403200</name>
</gene>
<name>A0ABM4AX32_VANTA</name>
<dbReference type="Pfam" id="PF13873">
    <property type="entry name" value="Myb_DNA-bind_5"/>
    <property type="match status" value="1"/>
</dbReference>
<protein>
    <recommendedName>
        <fullName evidence="2">Regulatory protein zeste</fullName>
    </recommendedName>
</protein>
<feature type="region of interest" description="Disordered" evidence="6">
    <location>
        <begin position="167"/>
        <end position="189"/>
    </location>
</feature>
<dbReference type="InterPro" id="IPR028002">
    <property type="entry name" value="Myb_DNA-bind_5"/>
</dbReference>
<evidence type="ECO:0000313" key="9">
    <source>
        <dbReference type="RefSeq" id="XP_064075858.1"/>
    </source>
</evidence>
<dbReference type="Proteomes" id="UP001652626">
    <property type="component" value="Chromosome 29"/>
</dbReference>
<feature type="region of interest" description="Disordered" evidence="6">
    <location>
        <begin position="125"/>
        <end position="148"/>
    </location>
</feature>
<keyword evidence="8" id="KW-1185">Reference proteome</keyword>
<accession>A0ABM4AX32</accession>
<keyword evidence="3" id="KW-0805">Transcription regulation</keyword>
<evidence type="ECO:0000256" key="1">
    <source>
        <dbReference type="ARBA" id="ARBA00011764"/>
    </source>
</evidence>